<sequence>MIKLKIQPTTFNLRSTEVPVEIVASERQKDIHTESKITTRDFAIITNFFWSIQSTAPVPTDSSNTVTCNNTFTFKLFLSLRHCHGAPKLDDVISRKSLAEIAKKITHWKPLDIPVTSLDTGRGDCPKIQGRTMECRKREFLEVWKVMKGEGATYEPHHRNRGSRRTGSWRTV</sequence>
<gene>
    <name evidence="2" type="ORF">GBAR_LOCUS27721</name>
</gene>
<evidence type="ECO:0000313" key="2">
    <source>
        <dbReference type="EMBL" id="CAI8050471.1"/>
    </source>
</evidence>
<dbReference type="EMBL" id="CASHTH010003870">
    <property type="protein sequence ID" value="CAI8050471.1"/>
    <property type="molecule type" value="Genomic_DNA"/>
</dbReference>
<evidence type="ECO:0000313" key="3">
    <source>
        <dbReference type="Proteomes" id="UP001174909"/>
    </source>
</evidence>
<name>A0AA35XFH2_GEOBA</name>
<feature type="region of interest" description="Disordered" evidence="1">
    <location>
        <begin position="153"/>
        <end position="172"/>
    </location>
</feature>
<comment type="caution">
    <text evidence="2">The sequence shown here is derived from an EMBL/GenBank/DDBJ whole genome shotgun (WGS) entry which is preliminary data.</text>
</comment>
<keyword evidence="3" id="KW-1185">Reference proteome</keyword>
<proteinExistence type="predicted"/>
<evidence type="ECO:0000256" key="1">
    <source>
        <dbReference type="SAM" id="MobiDB-lite"/>
    </source>
</evidence>
<organism evidence="2 3">
    <name type="scientific">Geodia barretti</name>
    <name type="common">Barrett's horny sponge</name>
    <dbReference type="NCBI Taxonomy" id="519541"/>
    <lineage>
        <taxon>Eukaryota</taxon>
        <taxon>Metazoa</taxon>
        <taxon>Porifera</taxon>
        <taxon>Demospongiae</taxon>
        <taxon>Heteroscleromorpha</taxon>
        <taxon>Tetractinellida</taxon>
        <taxon>Astrophorina</taxon>
        <taxon>Geodiidae</taxon>
        <taxon>Geodia</taxon>
    </lineage>
</organism>
<dbReference type="Proteomes" id="UP001174909">
    <property type="component" value="Unassembled WGS sequence"/>
</dbReference>
<accession>A0AA35XFH2</accession>
<dbReference type="AlphaFoldDB" id="A0AA35XFH2"/>
<protein>
    <submittedName>
        <fullName evidence="2">Uncharacterized protein</fullName>
    </submittedName>
</protein>
<reference evidence="2" key="1">
    <citation type="submission" date="2023-03" db="EMBL/GenBank/DDBJ databases">
        <authorList>
            <person name="Steffen K."/>
            <person name="Cardenas P."/>
        </authorList>
    </citation>
    <scope>NUCLEOTIDE SEQUENCE</scope>
</reference>